<reference evidence="1 2" key="1">
    <citation type="submission" date="2019-01" db="EMBL/GenBank/DDBJ databases">
        <title>Leucobacter muris sp. nov. isolated from the nose of a laboratory mouse.</title>
        <authorList>
            <person name="Benga L."/>
            <person name="Sproeer C."/>
            <person name="Schumann P."/>
            <person name="Verbarg S."/>
            <person name="Bunk B."/>
            <person name="Engelhardt E."/>
            <person name="Benten P.M."/>
            <person name="Sager M."/>
        </authorList>
    </citation>
    <scope>NUCLEOTIDE SEQUENCE [LARGE SCALE GENOMIC DNA]</scope>
    <source>
        <strain evidence="1 2">DSM 101948</strain>
    </source>
</reference>
<evidence type="ECO:0000313" key="2">
    <source>
        <dbReference type="Proteomes" id="UP000285768"/>
    </source>
</evidence>
<organism evidence="1 2">
    <name type="scientific">Leucobacter muris</name>
    <dbReference type="NCBI Taxonomy" id="1935379"/>
    <lineage>
        <taxon>Bacteria</taxon>
        <taxon>Bacillati</taxon>
        <taxon>Actinomycetota</taxon>
        <taxon>Actinomycetes</taxon>
        <taxon>Micrococcales</taxon>
        <taxon>Microbacteriaceae</taxon>
        <taxon>Leucobacter</taxon>
    </lineage>
</organism>
<sequence length="154" mass="17599">MAIIAEAETTATAVETWCSEVRRLHETHALPITDPNDPRVAEFIRACSKDESSPEYARSSFLRDVEENPETAGHRYFEKCIQLPTPPIAGPSWATSWETSVFWPEIHVDFESEEIRVGEITAWANHMVAIQVTSNRESELAWFEFRPVFLSTCR</sequence>
<dbReference type="RefSeq" id="WP_128386640.1">
    <property type="nucleotide sequence ID" value="NZ_CP035037.1"/>
</dbReference>
<keyword evidence="2" id="KW-1185">Reference proteome</keyword>
<evidence type="ECO:0000313" key="1">
    <source>
        <dbReference type="EMBL" id="QAB17512.1"/>
    </source>
</evidence>
<protein>
    <submittedName>
        <fullName evidence="1">Uncharacterized protein</fullName>
    </submittedName>
</protein>
<dbReference type="EMBL" id="CP035037">
    <property type="protein sequence ID" value="QAB17512.1"/>
    <property type="molecule type" value="Genomic_DNA"/>
</dbReference>
<proteinExistence type="predicted"/>
<name>A0ABX5QEM3_9MICO</name>
<accession>A0ABX5QEM3</accession>
<dbReference type="Proteomes" id="UP000285768">
    <property type="component" value="Chromosome"/>
</dbReference>
<gene>
    <name evidence="1" type="ORF">Leucomu_05875</name>
</gene>